<name>A0A8J3KKI4_9ACTN</name>
<dbReference type="Gene3D" id="1.10.3210.10">
    <property type="entry name" value="Hypothetical protein af1432"/>
    <property type="match status" value="1"/>
</dbReference>
<dbReference type="SUPFAM" id="SSF109604">
    <property type="entry name" value="HD-domain/PDEase-like"/>
    <property type="match status" value="1"/>
</dbReference>
<dbReference type="AlphaFoldDB" id="A0A8J3KKI4"/>
<protein>
    <recommendedName>
        <fullName evidence="3">Metal-dependent HD superfamily phosphohydrolase</fullName>
    </recommendedName>
</protein>
<organism evidence="1 2">
    <name type="scientific">Catellatospora citrea</name>
    <dbReference type="NCBI Taxonomy" id="53366"/>
    <lineage>
        <taxon>Bacteria</taxon>
        <taxon>Bacillati</taxon>
        <taxon>Actinomycetota</taxon>
        <taxon>Actinomycetes</taxon>
        <taxon>Micromonosporales</taxon>
        <taxon>Micromonosporaceae</taxon>
        <taxon>Catellatospora</taxon>
    </lineage>
</organism>
<dbReference type="PANTHER" id="PTHR21174">
    <property type="match status" value="1"/>
</dbReference>
<dbReference type="InterPro" id="IPR009218">
    <property type="entry name" value="HD_phosphohydro"/>
</dbReference>
<reference evidence="1 2" key="1">
    <citation type="submission" date="2021-01" db="EMBL/GenBank/DDBJ databases">
        <title>Whole genome shotgun sequence of Catellatospora citrea NBRC 14495.</title>
        <authorList>
            <person name="Komaki H."/>
            <person name="Tamura T."/>
        </authorList>
    </citation>
    <scope>NUCLEOTIDE SEQUENCE [LARGE SCALE GENOMIC DNA]</scope>
    <source>
        <strain evidence="1 2">NBRC 14495</strain>
    </source>
</reference>
<gene>
    <name evidence="1" type="ORF">Cci01nite_68160</name>
</gene>
<dbReference type="PIRSF" id="PIRSF035170">
    <property type="entry name" value="HD_phosphohydro"/>
    <property type="match status" value="1"/>
</dbReference>
<dbReference type="RefSeq" id="WP_120317335.1">
    <property type="nucleotide sequence ID" value="NZ_BONH01000042.1"/>
</dbReference>
<evidence type="ECO:0000313" key="1">
    <source>
        <dbReference type="EMBL" id="GIG01723.1"/>
    </source>
</evidence>
<evidence type="ECO:0000313" key="2">
    <source>
        <dbReference type="Proteomes" id="UP000659904"/>
    </source>
</evidence>
<proteinExistence type="predicted"/>
<sequence length="213" mass="22852">MGTETTPLTADRFAAAARAAGATAPDSVLAEVGTELINRWSEPQRYYHTGEHLAACLDLVGDEPVVALAVWGHDAVYDPTAADNEERSAVLTGELLTECQVPAPVIEEVVRLVRLTAGHAVSPGDRNGALLADADLAILAAPWPDYVRYVAAVRAEYAHVPDDLWRIGRSTVLQSLLALPTLYHHTPALEPTARANLHRELASLTATPPQDRS</sequence>
<keyword evidence="2" id="KW-1185">Reference proteome</keyword>
<dbReference type="PANTHER" id="PTHR21174:SF0">
    <property type="entry name" value="HD PHOSPHOHYDROLASE FAMILY PROTEIN-RELATED"/>
    <property type="match status" value="1"/>
</dbReference>
<evidence type="ECO:0008006" key="3">
    <source>
        <dbReference type="Google" id="ProtNLM"/>
    </source>
</evidence>
<dbReference type="EMBL" id="BONH01000042">
    <property type="protein sequence ID" value="GIG01723.1"/>
    <property type="molecule type" value="Genomic_DNA"/>
</dbReference>
<dbReference type="Proteomes" id="UP000659904">
    <property type="component" value="Unassembled WGS sequence"/>
</dbReference>
<accession>A0A8J3KKI4</accession>
<comment type="caution">
    <text evidence="1">The sequence shown here is derived from an EMBL/GenBank/DDBJ whole genome shotgun (WGS) entry which is preliminary data.</text>
</comment>